<dbReference type="InterPro" id="IPR010982">
    <property type="entry name" value="Lambda_DNA-bd_dom_sf"/>
</dbReference>
<dbReference type="PROSITE" id="PS50943">
    <property type="entry name" value="HTH_CROC1"/>
    <property type="match status" value="1"/>
</dbReference>
<evidence type="ECO:0000256" key="1">
    <source>
        <dbReference type="SAM" id="Phobius"/>
    </source>
</evidence>
<dbReference type="EMBL" id="JAXAFO010000007">
    <property type="protein sequence ID" value="MDX6848878.1"/>
    <property type="molecule type" value="Genomic_DNA"/>
</dbReference>
<keyword evidence="1" id="KW-1133">Transmembrane helix</keyword>
<evidence type="ECO:0000259" key="2">
    <source>
        <dbReference type="PROSITE" id="PS50943"/>
    </source>
</evidence>
<dbReference type="RefSeq" id="WP_302723854.1">
    <property type="nucleotide sequence ID" value="NZ_JAULRU010000705.1"/>
</dbReference>
<dbReference type="InterPro" id="IPR001387">
    <property type="entry name" value="Cro/C1-type_HTH"/>
</dbReference>
<feature type="transmembrane region" description="Helical" evidence="1">
    <location>
        <begin position="132"/>
        <end position="154"/>
    </location>
</feature>
<name>A0ABU4RVI3_9GAMM</name>
<accession>A0ABU4RVI3</accession>
<gene>
    <name evidence="3" type="ORF">SCD92_05865</name>
</gene>
<reference evidence="3 4" key="1">
    <citation type="submission" date="2023-11" db="EMBL/GenBank/DDBJ databases">
        <title>Gilvimarinus fulvus sp. nov., isolated from the surface of Kelp.</title>
        <authorList>
            <person name="Sun Y.Y."/>
            <person name="Gong Y."/>
            <person name="Du Z.J."/>
        </authorList>
    </citation>
    <scope>NUCLEOTIDE SEQUENCE [LARGE SCALE GENOMIC DNA]</scope>
    <source>
        <strain evidence="3 4">SDUM040013</strain>
    </source>
</reference>
<keyword evidence="4" id="KW-1185">Reference proteome</keyword>
<dbReference type="SMART" id="SM00530">
    <property type="entry name" value="HTH_XRE"/>
    <property type="match status" value="1"/>
</dbReference>
<dbReference type="Proteomes" id="UP001273505">
    <property type="component" value="Unassembled WGS sequence"/>
</dbReference>
<dbReference type="Gene3D" id="1.10.260.40">
    <property type="entry name" value="lambda repressor-like DNA-binding domains"/>
    <property type="match status" value="1"/>
</dbReference>
<keyword evidence="1" id="KW-0812">Transmembrane</keyword>
<proteinExistence type="predicted"/>
<comment type="caution">
    <text evidence="3">The sequence shown here is derived from an EMBL/GenBank/DDBJ whole genome shotgun (WGS) entry which is preliminary data.</text>
</comment>
<dbReference type="Pfam" id="PF13239">
    <property type="entry name" value="2TM"/>
    <property type="match status" value="1"/>
</dbReference>
<dbReference type="SUPFAM" id="SSF47413">
    <property type="entry name" value="lambda repressor-like DNA-binding domains"/>
    <property type="match status" value="1"/>
</dbReference>
<keyword evidence="1" id="KW-0472">Membrane</keyword>
<dbReference type="CDD" id="cd00093">
    <property type="entry name" value="HTH_XRE"/>
    <property type="match status" value="1"/>
</dbReference>
<organism evidence="3 4">
    <name type="scientific">Gilvimarinus gilvus</name>
    <dbReference type="NCBI Taxonomy" id="3058038"/>
    <lineage>
        <taxon>Bacteria</taxon>
        <taxon>Pseudomonadati</taxon>
        <taxon>Pseudomonadota</taxon>
        <taxon>Gammaproteobacteria</taxon>
        <taxon>Cellvibrionales</taxon>
        <taxon>Cellvibrionaceae</taxon>
        <taxon>Gilvimarinus</taxon>
    </lineage>
</organism>
<dbReference type="Pfam" id="PF01381">
    <property type="entry name" value="HTH_3"/>
    <property type="match status" value="1"/>
</dbReference>
<protein>
    <submittedName>
        <fullName evidence="3">Helix-turn-helix domain-containing protein</fullName>
    </submittedName>
</protein>
<sequence>MNVRKLRLVKGWSQEQLAEMAGVSIRTIQRIERGQPPSLETRNALAAVFEVDISEWPMEGSDMNSTSTTPNDTATDHQDAKAEALEEQKAIEYVRDVKAFYSNLASYLVIIPFLVFVNLTTSPGYMWVFWPAFGWGIGLALHALNVFEVFNLFGPDWERKQVEKRLGRKL</sequence>
<evidence type="ECO:0000313" key="4">
    <source>
        <dbReference type="Proteomes" id="UP001273505"/>
    </source>
</evidence>
<feature type="transmembrane region" description="Helical" evidence="1">
    <location>
        <begin position="99"/>
        <end position="120"/>
    </location>
</feature>
<dbReference type="InterPro" id="IPR025698">
    <property type="entry name" value="2TM_dom"/>
</dbReference>
<feature type="domain" description="HTH cro/C1-type" evidence="2">
    <location>
        <begin position="3"/>
        <end position="56"/>
    </location>
</feature>
<evidence type="ECO:0000313" key="3">
    <source>
        <dbReference type="EMBL" id="MDX6848878.1"/>
    </source>
</evidence>